<dbReference type="PANTHER" id="PTHR11108">
    <property type="entry name" value="FERROCHELATASE"/>
    <property type="match status" value="1"/>
</dbReference>
<feature type="binding site" evidence="7">
    <location>
        <position position="274"/>
    </location>
    <ligand>
        <name>Fe(2+)</name>
        <dbReference type="ChEBI" id="CHEBI:29033"/>
    </ligand>
</feature>
<dbReference type="CDD" id="cd03411">
    <property type="entry name" value="Ferrochelatase_N"/>
    <property type="match status" value="1"/>
</dbReference>
<comment type="similarity">
    <text evidence="7 8">Belongs to the ferrochelatase family.</text>
</comment>
<proteinExistence type="inferred from homology"/>
<comment type="subcellular location">
    <subcellularLocation>
        <location evidence="7">Cytoplasm</location>
    </subcellularLocation>
</comment>
<evidence type="ECO:0000256" key="8">
    <source>
        <dbReference type="RuleBase" id="RU004185"/>
    </source>
</evidence>
<organism evidence="9 10">
    <name type="scientific">Tessaracoccus flavescens</name>
    <dbReference type="NCBI Taxonomy" id="399497"/>
    <lineage>
        <taxon>Bacteria</taxon>
        <taxon>Bacillati</taxon>
        <taxon>Actinomycetota</taxon>
        <taxon>Actinomycetes</taxon>
        <taxon>Propionibacteriales</taxon>
        <taxon>Propionibacteriaceae</taxon>
        <taxon>Tessaracoccus</taxon>
    </lineage>
</organism>
<reference evidence="9" key="2">
    <citation type="submission" date="2021-09" db="EMBL/GenBank/DDBJ databases">
        <authorList>
            <person name="Gilroy R."/>
        </authorList>
    </citation>
    <scope>NUCLEOTIDE SEQUENCE</scope>
    <source>
        <strain evidence="9">ChiGjej3B3-7470</strain>
    </source>
</reference>
<evidence type="ECO:0000256" key="3">
    <source>
        <dbReference type="ARBA" id="ARBA00023133"/>
    </source>
</evidence>
<dbReference type="InterPro" id="IPR001015">
    <property type="entry name" value="Ferrochelatase"/>
</dbReference>
<dbReference type="GO" id="GO:0005737">
    <property type="term" value="C:cytoplasm"/>
    <property type="evidence" value="ECO:0007669"/>
    <property type="project" value="UniProtKB-SubCell"/>
</dbReference>
<comment type="pathway">
    <text evidence="1 7">Porphyrin-containing compound metabolism; protoheme biosynthesis.</text>
</comment>
<dbReference type="GO" id="GO:0004325">
    <property type="term" value="F:ferrochelatase activity"/>
    <property type="evidence" value="ECO:0007669"/>
    <property type="project" value="UniProtKB-UniRule"/>
</dbReference>
<name>A0A921ENH9_9ACTN</name>
<feature type="binding site" evidence="7">
    <location>
        <position position="124"/>
    </location>
    <ligand>
        <name>Fe-coproporphyrin III</name>
        <dbReference type="ChEBI" id="CHEBI:68438"/>
    </ligand>
</feature>
<sequence length="346" mass="37406">MSLAPYTAVLFASYGGPRESADVLPFMRNATAGKGIPDERLVEVSQHYELFGGRSPINELNEALMQAVSEELGRRGVTVPVVIGNRNWTPYLRSTVEGLVDDGHDTVLALATSAYASYSSCRQYCEDLEAAREGLEIRIDKVDPFAEAPEFAAANARALVEAVRTLRHQIGDGALRVLFVTHSVPTAMNEASSTGEPAKRYDAQHLRVAEAVAKAASTELGETLTWELTFCSRSGSPRTPWLEPDVNDRMAELSGEGVEGIVAAPIGFISDHMEVAYDLDTQARETAAEIGLPYQRAATVGTDAGFVSLIVDRLLERAAIARGERPDQSTCQFSTGRCCLPRPVTS</sequence>
<feature type="binding site" description="axial binding residue" evidence="7">
    <location>
        <position position="14"/>
    </location>
    <ligand>
        <name>Fe-coproporphyrin III</name>
        <dbReference type="ChEBI" id="CHEBI:68438"/>
    </ligand>
    <ligandPart>
        <name>Fe</name>
        <dbReference type="ChEBI" id="CHEBI:18248"/>
    </ligandPart>
</feature>
<dbReference type="SUPFAM" id="SSF53800">
    <property type="entry name" value="Chelatase"/>
    <property type="match status" value="1"/>
</dbReference>
<evidence type="ECO:0000256" key="7">
    <source>
        <dbReference type="HAMAP-Rule" id="MF_00323"/>
    </source>
</evidence>
<dbReference type="HAMAP" id="MF_00323">
    <property type="entry name" value="Ferrochelatase"/>
    <property type="match status" value="1"/>
</dbReference>
<dbReference type="EC" id="4.99.1.9" evidence="7"/>
<evidence type="ECO:0000313" key="10">
    <source>
        <dbReference type="Proteomes" id="UP000712713"/>
    </source>
</evidence>
<evidence type="ECO:0000313" key="9">
    <source>
        <dbReference type="EMBL" id="HJE50859.1"/>
    </source>
</evidence>
<dbReference type="InterPro" id="IPR033644">
    <property type="entry name" value="Ferrochelatase_C"/>
</dbReference>
<dbReference type="Gene3D" id="3.40.50.1400">
    <property type="match status" value="2"/>
</dbReference>
<dbReference type="GO" id="GO:0006783">
    <property type="term" value="P:heme biosynthetic process"/>
    <property type="evidence" value="ECO:0007669"/>
    <property type="project" value="UniProtKB-UniRule"/>
</dbReference>
<dbReference type="GO" id="GO:0046872">
    <property type="term" value="F:metal ion binding"/>
    <property type="evidence" value="ECO:0007669"/>
    <property type="project" value="UniProtKB-KW"/>
</dbReference>
<dbReference type="EMBL" id="DYZF01000062">
    <property type="protein sequence ID" value="HJE50859.1"/>
    <property type="molecule type" value="Genomic_DNA"/>
</dbReference>
<keyword evidence="3 7" id="KW-0350">Heme biosynthesis</keyword>
<accession>A0A921ENH9</accession>
<dbReference type="AlphaFoldDB" id="A0A921ENH9"/>
<comment type="function">
    <text evidence="7">Involved in coproporphyrin-dependent heme b biosynthesis. Catalyzes the insertion of ferrous iron into coproporphyrin III to form Fe-coproporphyrin III.</text>
</comment>
<evidence type="ECO:0000256" key="6">
    <source>
        <dbReference type="ARBA" id="ARBA00024536"/>
    </source>
</evidence>
<keyword evidence="7" id="KW-0479">Metal-binding</keyword>
<keyword evidence="2 7" id="KW-0408">Iron</keyword>
<feature type="binding site" evidence="7">
    <location>
        <position position="182"/>
    </location>
    <ligand>
        <name>Fe(2+)</name>
        <dbReference type="ChEBI" id="CHEBI:29033"/>
    </ligand>
</feature>
<dbReference type="CDD" id="cd00419">
    <property type="entry name" value="Ferrochelatase_C"/>
    <property type="match status" value="1"/>
</dbReference>
<evidence type="ECO:0000256" key="2">
    <source>
        <dbReference type="ARBA" id="ARBA00023004"/>
    </source>
</evidence>
<keyword evidence="7" id="KW-0963">Cytoplasm</keyword>
<dbReference type="Proteomes" id="UP000712713">
    <property type="component" value="Unassembled WGS sequence"/>
</dbReference>
<comment type="caution">
    <text evidence="9">The sequence shown here is derived from an EMBL/GenBank/DDBJ whole genome shotgun (WGS) entry which is preliminary data.</text>
</comment>
<comment type="catalytic activity">
    <reaction evidence="6">
        <text>Fe-coproporphyrin III + 2 H(+) = coproporphyrin III + Fe(2+)</text>
        <dbReference type="Rhea" id="RHEA:49572"/>
        <dbReference type="ChEBI" id="CHEBI:15378"/>
        <dbReference type="ChEBI" id="CHEBI:29033"/>
        <dbReference type="ChEBI" id="CHEBI:68438"/>
        <dbReference type="ChEBI" id="CHEBI:131725"/>
        <dbReference type="EC" id="4.99.1.9"/>
    </reaction>
    <physiologicalReaction direction="right-to-left" evidence="6">
        <dbReference type="Rhea" id="RHEA:49574"/>
    </physiologicalReaction>
</comment>
<gene>
    <name evidence="7" type="primary">cpfC</name>
    <name evidence="9" type="ORF">K8V15_02585</name>
</gene>
<evidence type="ECO:0000256" key="1">
    <source>
        <dbReference type="ARBA" id="ARBA00004744"/>
    </source>
</evidence>
<dbReference type="InterPro" id="IPR033659">
    <property type="entry name" value="Ferrochelatase_N"/>
</dbReference>
<reference evidence="9" key="1">
    <citation type="journal article" date="2021" name="PeerJ">
        <title>Extensive microbial diversity within the chicken gut microbiome revealed by metagenomics and culture.</title>
        <authorList>
            <person name="Gilroy R."/>
            <person name="Ravi A."/>
            <person name="Getino M."/>
            <person name="Pursley I."/>
            <person name="Horton D.L."/>
            <person name="Alikhan N.F."/>
            <person name="Baker D."/>
            <person name="Gharbi K."/>
            <person name="Hall N."/>
            <person name="Watson M."/>
            <person name="Adriaenssens E.M."/>
            <person name="Foster-Nyarko E."/>
            <person name="Jarju S."/>
            <person name="Secka A."/>
            <person name="Antonio M."/>
            <person name="Oren A."/>
            <person name="Chaudhuri R.R."/>
            <person name="La Ragione R."/>
            <person name="Hildebrand F."/>
            <person name="Pallen M.J."/>
        </authorList>
    </citation>
    <scope>NUCLEOTIDE SEQUENCE</scope>
    <source>
        <strain evidence="9">ChiGjej3B3-7470</strain>
    </source>
</reference>
<keyword evidence="4 7" id="KW-0456">Lyase</keyword>
<evidence type="ECO:0000256" key="4">
    <source>
        <dbReference type="ARBA" id="ARBA00023239"/>
    </source>
</evidence>
<dbReference type="Pfam" id="PF00762">
    <property type="entry name" value="Ferrochelatase"/>
    <property type="match status" value="1"/>
</dbReference>
<feature type="binding site" evidence="7">
    <location>
        <position position="55"/>
    </location>
    <ligand>
        <name>Fe-coproporphyrin III</name>
        <dbReference type="ChEBI" id="CHEBI:68438"/>
    </ligand>
</feature>
<evidence type="ECO:0000256" key="5">
    <source>
        <dbReference type="ARBA" id="ARBA00023244"/>
    </source>
</evidence>
<keyword evidence="5 7" id="KW-0627">Porphyrin biosynthesis</keyword>
<comment type="caution">
    <text evidence="7">Lacks conserved residue(s) required for the propagation of feature annotation.</text>
</comment>
<dbReference type="PANTHER" id="PTHR11108:SF1">
    <property type="entry name" value="FERROCHELATASE, MITOCHONDRIAL"/>
    <property type="match status" value="1"/>
</dbReference>
<protein>
    <recommendedName>
        <fullName evidence="7">Coproporphyrin III ferrochelatase</fullName>
        <ecNumber evidence="7">4.99.1.9</ecNumber>
    </recommendedName>
</protein>